<dbReference type="SUPFAM" id="SSF55347">
    <property type="entry name" value="Glyceraldehyde-3-phosphate dehydrogenase-like, C-terminal domain"/>
    <property type="match status" value="1"/>
</dbReference>
<feature type="domain" description="Gfo/Idh/MocA-like oxidoreductase N-terminal" evidence="2">
    <location>
        <begin position="23"/>
        <end position="141"/>
    </location>
</feature>
<dbReference type="SUPFAM" id="SSF51735">
    <property type="entry name" value="NAD(P)-binding Rossmann-fold domains"/>
    <property type="match status" value="1"/>
</dbReference>
<feature type="region of interest" description="Disordered" evidence="1">
    <location>
        <begin position="1"/>
        <end position="20"/>
    </location>
</feature>
<dbReference type="InterPro" id="IPR004104">
    <property type="entry name" value="Gfo/Idh/MocA-like_OxRdtase_C"/>
</dbReference>
<dbReference type="Pfam" id="PF02894">
    <property type="entry name" value="GFO_IDH_MocA_C"/>
    <property type="match status" value="1"/>
</dbReference>
<feature type="domain" description="Gfo/Idh/MocA-like oxidoreductase C-terminal" evidence="3">
    <location>
        <begin position="158"/>
        <end position="360"/>
    </location>
</feature>
<dbReference type="PANTHER" id="PTHR43708:SF8">
    <property type="entry name" value="OXIDOREDUCTASE"/>
    <property type="match status" value="1"/>
</dbReference>
<name>A0ABM7WWE6_9BACT</name>
<evidence type="ECO:0000313" key="5">
    <source>
        <dbReference type="Proteomes" id="UP001162891"/>
    </source>
</evidence>
<dbReference type="InterPro" id="IPR000683">
    <property type="entry name" value="Gfo/Idh/MocA-like_OxRdtase_N"/>
</dbReference>
<evidence type="ECO:0000259" key="3">
    <source>
        <dbReference type="Pfam" id="PF02894"/>
    </source>
</evidence>
<dbReference type="InterPro" id="IPR051317">
    <property type="entry name" value="Gfo/Idh/MocA_oxidoreduct"/>
</dbReference>
<dbReference type="RefSeq" id="WP_248362245.1">
    <property type="nucleotide sequence ID" value="NZ_AP025591.1"/>
</dbReference>
<evidence type="ECO:0000313" key="4">
    <source>
        <dbReference type="EMBL" id="BDG03824.1"/>
    </source>
</evidence>
<dbReference type="Gene3D" id="3.30.360.10">
    <property type="entry name" value="Dihydrodipicolinate Reductase, domain 2"/>
    <property type="match status" value="1"/>
</dbReference>
<sequence>MSGASPGSRAGSTARPPHRPRLRGALLGYGFIGAQGHVPAYLQRDDVEIRAVGDVCAARRALVAAQLPGAATYASADELFAAEAGRLDFVDIATPPCDHAAIAHRALDLGLHVLCEKPLATRVSDARALLDHAAHAKRTLFPCHNYKHAPVVQAVRGVIRSGRVGRVRSVTLQTFRNTHARGVPEWKPDWRRQVLASGGGVTMDHGSHTFYLAFDWMGAWPTAVTAKMANSEPGRWTTEDTVSAVLTFPNGLAHVHLTWAAGVRKVIYSVQGDRGAITVDDDDLQLAELQPAPSGGPATWRVERRTLPSEWMDASHTRWFNAMFDEFVAAIESGDHVGRDAQDAYRCIELIDAAYASAADQCRERAIGSVLAAGIAHGA</sequence>
<dbReference type="InterPro" id="IPR036291">
    <property type="entry name" value="NAD(P)-bd_dom_sf"/>
</dbReference>
<organism evidence="4 5">
    <name type="scientific">Anaeromyxobacter oryzae</name>
    <dbReference type="NCBI Taxonomy" id="2918170"/>
    <lineage>
        <taxon>Bacteria</taxon>
        <taxon>Pseudomonadati</taxon>
        <taxon>Myxococcota</taxon>
        <taxon>Myxococcia</taxon>
        <taxon>Myxococcales</taxon>
        <taxon>Cystobacterineae</taxon>
        <taxon>Anaeromyxobacteraceae</taxon>
        <taxon>Anaeromyxobacter</taxon>
    </lineage>
</organism>
<proteinExistence type="predicted"/>
<gene>
    <name evidence="4" type="ORF">AMOR_28200</name>
</gene>
<reference evidence="5" key="1">
    <citation type="journal article" date="2022" name="Int. J. Syst. Evol. Microbiol.">
        <title>Anaeromyxobacter oryzae sp. nov., Anaeromyxobacter diazotrophicus sp. nov. and Anaeromyxobacter paludicola sp. nov., isolated from paddy soils.</title>
        <authorList>
            <person name="Itoh H."/>
            <person name="Xu Z."/>
            <person name="Mise K."/>
            <person name="Masuda Y."/>
            <person name="Ushijima N."/>
            <person name="Hayakawa C."/>
            <person name="Shiratori Y."/>
            <person name="Senoo K."/>
        </authorList>
    </citation>
    <scope>NUCLEOTIDE SEQUENCE [LARGE SCALE GENOMIC DNA]</scope>
    <source>
        <strain evidence="5">Red232</strain>
    </source>
</reference>
<dbReference type="Pfam" id="PF01408">
    <property type="entry name" value="GFO_IDH_MocA"/>
    <property type="match status" value="1"/>
</dbReference>
<dbReference type="PANTHER" id="PTHR43708">
    <property type="entry name" value="CONSERVED EXPRESSED OXIDOREDUCTASE (EUROFUNG)"/>
    <property type="match status" value="1"/>
</dbReference>
<dbReference type="EMBL" id="AP025591">
    <property type="protein sequence ID" value="BDG03824.1"/>
    <property type="molecule type" value="Genomic_DNA"/>
</dbReference>
<evidence type="ECO:0000259" key="2">
    <source>
        <dbReference type="Pfam" id="PF01408"/>
    </source>
</evidence>
<dbReference type="Proteomes" id="UP001162891">
    <property type="component" value="Chromosome"/>
</dbReference>
<dbReference type="Gene3D" id="3.40.50.720">
    <property type="entry name" value="NAD(P)-binding Rossmann-like Domain"/>
    <property type="match status" value="1"/>
</dbReference>
<protein>
    <submittedName>
        <fullName evidence="4">Oxidoreductase</fullName>
    </submittedName>
</protein>
<accession>A0ABM7WWE6</accession>
<keyword evidence="5" id="KW-1185">Reference proteome</keyword>
<evidence type="ECO:0000256" key="1">
    <source>
        <dbReference type="SAM" id="MobiDB-lite"/>
    </source>
</evidence>